<organism evidence="4 5">
    <name type="scientific">Flavivirga eckloniae</name>
    <dbReference type="NCBI Taxonomy" id="1803846"/>
    <lineage>
        <taxon>Bacteria</taxon>
        <taxon>Pseudomonadati</taxon>
        <taxon>Bacteroidota</taxon>
        <taxon>Flavobacteriia</taxon>
        <taxon>Flavobacteriales</taxon>
        <taxon>Flavobacteriaceae</taxon>
        <taxon>Flavivirga</taxon>
    </lineage>
</organism>
<dbReference type="RefSeq" id="WP_102757127.1">
    <property type="nucleotide sequence ID" value="NZ_CP025791.1"/>
</dbReference>
<protein>
    <recommendedName>
        <fullName evidence="3">Secretion system C-terminal sorting domain-containing protein</fullName>
    </recommendedName>
</protein>
<evidence type="ECO:0000259" key="3">
    <source>
        <dbReference type="Pfam" id="PF18962"/>
    </source>
</evidence>
<reference evidence="4 5" key="1">
    <citation type="submission" date="2018-01" db="EMBL/GenBank/DDBJ databases">
        <title>Complete genome sequence of Flavivirga eckloniae ECD14 isolated from seaweed Ecklonia cava.</title>
        <authorList>
            <person name="Lee J.H."/>
            <person name="Baik K.S."/>
            <person name="Seong C.N."/>
        </authorList>
    </citation>
    <scope>NUCLEOTIDE SEQUENCE [LARGE SCALE GENOMIC DNA]</scope>
    <source>
        <strain evidence="4 5">ECD14</strain>
    </source>
</reference>
<evidence type="ECO:0000256" key="2">
    <source>
        <dbReference type="SAM" id="SignalP"/>
    </source>
</evidence>
<name>A0A2K9PTU7_9FLAO</name>
<evidence type="ECO:0000313" key="4">
    <source>
        <dbReference type="EMBL" id="AUP80481.1"/>
    </source>
</evidence>
<feature type="chain" id="PRO_5014636297" description="Secretion system C-terminal sorting domain-containing protein" evidence="2">
    <location>
        <begin position="19"/>
        <end position="340"/>
    </location>
</feature>
<dbReference type="OrthoDB" id="1138233at2"/>
<dbReference type="Proteomes" id="UP000235826">
    <property type="component" value="Chromosome"/>
</dbReference>
<evidence type="ECO:0000256" key="1">
    <source>
        <dbReference type="ARBA" id="ARBA00022729"/>
    </source>
</evidence>
<dbReference type="Pfam" id="PF18962">
    <property type="entry name" value="Por_Secre_tail"/>
    <property type="match status" value="1"/>
</dbReference>
<feature type="signal peptide" evidence="2">
    <location>
        <begin position="1"/>
        <end position="18"/>
    </location>
</feature>
<evidence type="ECO:0000313" key="5">
    <source>
        <dbReference type="Proteomes" id="UP000235826"/>
    </source>
</evidence>
<dbReference type="AlphaFoldDB" id="A0A2K9PTU7"/>
<feature type="domain" description="Secretion system C-terminal sorting" evidence="3">
    <location>
        <begin position="272"/>
        <end position="337"/>
    </location>
</feature>
<keyword evidence="1 2" id="KW-0732">Signal</keyword>
<dbReference type="EMBL" id="CP025791">
    <property type="protein sequence ID" value="AUP80481.1"/>
    <property type="molecule type" value="Genomic_DNA"/>
</dbReference>
<keyword evidence="5" id="KW-1185">Reference proteome</keyword>
<accession>A0A2K9PTU7</accession>
<sequence>MKTQLTSFFLFISLLSYAQSAIGTYFSAPMSNYSIVTSASAIDESTAGANLTWTFDQLSEIGTSTDNYAAPTNAELTEYPGTTSVLTVSSTVGATTSESKVFTKDVSGAISFTAVKATNLELKYNIDNGLIGDFPLSYGYSNTDNIAGTYQFNAFSGTFTGTITTSVDAYGSLTLNDVGSGDYSGNVTRLKVVQNLNLGYLINPNAGTAIQTNYYYYDDTNGELIFRSAVVTINVPAISINQTNTAMECLKKDVLSTDGNEITSSQLRIISNPVKDVLNLSLKDHSIVVKAIRLSDISGKQILSVKGMHKSITVDYLPNGIYFATIDTNKGIVSMKFVKG</sequence>
<gene>
    <name evidence="4" type="ORF">C1H87_17885</name>
</gene>
<dbReference type="KEGG" id="fek:C1H87_17885"/>
<dbReference type="NCBIfam" id="TIGR04183">
    <property type="entry name" value="Por_Secre_tail"/>
    <property type="match status" value="1"/>
</dbReference>
<dbReference type="InterPro" id="IPR026444">
    <property type="entry name" value="Secre_tail"/>
</dbReference>
<proteinExistence type="predicted"/>